<protein>
    <submittedName>
        <fullName evidence="5">Alpha-ketoglutarate-dependent taurine dioxygenase</fullName>
    </submittedName>
</protein>
<reference evidence="5 6" key="1">
    <citation type="submission" date="2019-06" db="EMBL/GenBank/DDBJ databases">
        <title>Spirosoma utsteinense sp. nov. isolated from Antarctic ice-free soils.</title>
        <authorList>
            <person name="Tahon G."/>
        </authorList>
    </citation>
    <scope>NUCLEOTIDE SEQUENCE [LARGE SCALE GENOMIC DNA]</scope>
    <source>
        <strain evidence="5 6">LMG 31447</strain>
    </source>
</reference>
<keyword evidence="2" id="KW-0560">Oxidoreductase</keyword>
<evidence type="ECO:0000256" key="3">
    <source>
        <dbReference type="ARBA" id="ARBA00023194"/>
    </source>
</evidence>
<evidence type="ECO:0000256" key="1">
    <source>
        <dbReference type="ARBA" id="ARBA00001954"/>
    </source>
</evidence>
<dbReference type="Gene3D" id="3.60.130.10">
    <property type="entry name" value="Clavaminate synthase-like"/>
    <property type="match status" value="1"/>
</dbReference>
<dbReference type="GO" id="GO:0051213">
    <property type="term" value="F:dioxygenase activity"/>
    <property type="evidence" value="ECO:0007669"/>
    <property type="project" value="UniProtKB-KW"/>
</dbReference>
<keyword evidence="6" id="KW-1185">Reference proteome</keyword>
<dbReference type="RefSeq" id="WP_186741960.1">
    <property type="nucleotide sequence ID" value="NZ_VFIA01000068.1"/>
</dbReference>
<dbReference type="InterPro" id="IPR042098">
    <property type="entry name" value="TauD-like_sf"/>
</dbReference>
<dbReference type="Pfam" id="PF02668">
    <property type="entry name" value="TauD"/>
    <property type="match status" value="1"/>
</dbReference>
<dbReference type="Proteomes" id="UP000700732">
    <property type="component" value="Unassembled WGS sequence"/>
</dbReference>
<dbReference type="EMBL" id="VFIA01000068">
    <property type="protein sequence ID" value="MBC3794946.1"/>
    <property type="molecule type" value="Genomic_DNA"/>
</dbReference>
<proteinExistence type="predicted"/>
<dbReference type="SUPFAM" id="SSF51197">
    <property type="entry name" value="Clavaminate synthase-like"/>
    <property type="match status" value="1"/>
</dbReference>
<evidence type="ECO:0000259" key="4">
    <source>
        <dbReference type="Pfam" id="PF02668"/>
    </source>
</evidence>
<keyword evidence="5" id="KW-0223">Dioxygenase</keyword>
<comment type="caution">
    <text evidence="5">The sequence shown here is derived from an EMBL/GenBank/DDBJ whole genome shotgun (WGS) entry which is preliminary data.</text>
</comment>
<gene>
    <name evidence="5" type="ORF">FH603_5478</name>
</gene>
<dbReference type="InterPro" id="IPR050411">
    <property type="entry name" value="AlphaKG_dependent_hydroxylases"/>
</dbReference>
<evidence type="ECO:0000313" key="6">
    <source>
        <dbReference type="Proteomes" id="UP000700732"/>
    </source>
</evidence>
<accession>A0ABR6WEJ5</accession>
<feature type="domain" description="TauD/TfdA-like" evidence="4">
    <location>
        <begin position="39"/>
        <end position="194"/>
    </location>
</feature>
<dbReference type="InterPro" id="IPR003819">
    <property type="entry name" value="TauD/TfdA-like"/>
</dbReference>
<dbReference type="PANTHER" id="PTHR10696">
    <property type="entry name" value="GAMMA-BUTYROBETAINE HYDROXYLASE-RELATED"/>
    <property type="match status" value="1"/>
</dbReference>
<keyword evidence="3" id="KW-0045">Antibiotic biosynthesis</keyword>
<dbReference type="PANTHER" id="PTHR10696:SF56">
    <property type="entry name" value="TAUD_TFDA-LIKE DOMAIN-CONTAINING PROTEIN"/>
    <property type="match status" value="1"/>
</dbReference>
<evidence type="ECO:0000313" key="5">
    <source>
        <dbReference type="EMBL" id="MBC3794946.1"/>
    </source>
</evidence>
<organism evidence="5 6">
    <name type="scientific">Spirosoma utsteinense</name>
    <dbReference type="NCBI Taxonomy" id="2585773"/>
    <lineage>
        <taxon>Bacteria</taxon>
        <taxon>Pseudomonadati</taxon>
        <taxon>Bacteroidota</taxon>
        <taxon>Cytophagia</taxon>
        <taxon>Cytophagales</taxon>
        <taxon>Cytophagaceae</taxon>
        <taxon>Spirosoma</taxon>
    </lineage>
</organism>
<name>A0ABR6WEJ5_9BACT</name>
<comment type="cofactor">
    <cofactor evidence="1">
        <name>Fe(2+)</name>
        <dbReference type="ChEBI" id="CHEBI:29033"/>
    </cofactor>
</comment>
<sequence length="211" mass="24060">MNAELIKKEVAQNGFYYAEKVKQEEVEGVVAELGKTLFITDIIERDNGRILNSATDMFLHTDQPDANYLVWHCLKQAAQGGETVLVNIEEAFTDLSADHQECLKQIKLRLSLLSPQELTHPFYESGRFFYSPSLLLDEYSKDQNEAVSAFQTALERVPKKTIRLRKNDFFALDNTRLMHGRKSFQSATGRHLKRYLIQADGIENTGSMSLP</sequence>
<evidence type="ECO:0000256" key="2">
    <source>
        <dbReference type="ARBA" id="ARBA00023002"/>
    </source>
</evidence>